<evidence type="ECO:0000259" key="3">
    <source>
        <dbReference type="Pfam" id="PF13649"/>
    </source>
</evidence>
<dbReference type="GO" id="GO:0008168">
    <property type="term" value="F:methyltransferase activity"/>
    <property type="evidence" value="ECO:0007669"/>
    <property type="project" value="UniProtKB-KW"/>
</dbReference>
<dbReference type="SUPFAM" id="SSF53335">
    <property type="entry name" value="S-adenosyl-L-methionine-dependent methyltransferases"/>
    <property type="match status" value="1"/>
</dbReference>
<organism evidence="4 5">
    <name type="scientific">Thermosipho ferrireducens</name>
    <dbReference type="NCBI Taxonomy" id="2571116"/>
    <lineage>
        <taxon>Bacteria</taxon>
        <taxon>Thermotogati</taxon>
        <taxon>Thermotogota</taxon>
        <taxon>Thermotogae</taxon>
        <taxon>Thermotogales</taxon>
        <taxon>Fervidobacteriaceae</taxon>
        <taxon>Thermosipho</taxon>
    </lineage>
</organism>
<dbReference type="Proteomes" id="UP000671862">
    <property type="component" value="Chromosome"/>
</dbReference>
<dbReference type="Gene3D" id="3.40.50.150">
    <property type="entry name" value="Vaccinia Virus protein VP39"/>
    <property type="match status" value="1"/>
</dbReference>
<dbReference type="GO" id="GO:0032259">
    <property type="term" value="P:methylation"/>
    <property type="evidence" value="ECO:0007669"/>
    <property type="project" value="UniProtKB-KW"/>
</dbReference>
<keyword evidence="1 4" id="KW-0489">Methyltransferase</keyword>
<keyword evidence="5" id="KW-1185">Reference proteome</keyword>
<dbReference type="PANTHER" id="PTHR43861">
    <property type="entry name" value="TRANS-ACONITATE 2-METHYLTRANSFERASE-RELATED"/>
    <property type="match status" value="1"/>
</dbReference>
<evidence type="ECO:0000313" key="5">
    <source>
        <dbReference type="Proteomes" id="UP000671862"/>
    </source>
</evidence>
<dbReference type="Gene3D" id="2.20.25.110">
    <property type="entry name" value="S-adenosyl-L-methionine-dependent methyltransferases"/>
    <property type="match status" value="1"/>
</dbReference>
<evidence type="ECO:0000256" key="1">
    <source>
        <dbReference type="ARBA" id="ARBA00022603"/>
    </source>
</evidence>
<keyword evidence="2" id="KW-0808">Transferase</keyword>
<dbReference type="EMBL" id="CP071446">
    <property type="protein sequence ID" value="QTA38420.1"/>
    <property type="molecule type" value="Genomic_DNA"/>
</dbReference>
<accession>A0ABX7S972</accession>
<reference evidence="4 5" key="1">
    <citation type="submission" date="2021-03" db="EMBL/GenBank/DDBJ databases">
        <title>Thermosipho ferrireducens sp.nov., an anaerobic thermophilic iron-reducing bacterium isolated from a deep-sea hydrothermal sulfide deposits.</title>
        <authorList>
            <person name="Zeng X."/>
            <person name="Chen Y."/>
            <person name="Shao Z."/>
        </authorList>
    </citation>
    <scope>NUCLEOTIDE SEQUENCE [LARGE SCALE GENOMIC DNA]</scope>
    <source>
        <strain evidence="4 5">JL129W03</strain>
    </source>
</reference>
<feature type="domain" description="Methyltransferase" evidence="3">
    <location>
        <begin position="46"/>
        <end position="140"/>
    </location>
</feature>
<dbReference type="InterPro" id="IPR029063">
    <property type="entry name" value="SAM-dependent_MTases_sf"/>
</dbReference>
<gene>
    <name evidence="4" type="ORF">JYK00_02535</name>
</gene>
<name>A0ABX7S972_9BACT</name>
<protein>
    <submittedName>
        <fullName evidence="4">Class I SAM-dependent methyltransferase</fullName>
    </submittedName>
</protein>
<evidence type="ECO:0000256" key="2">
    <source>
        <dbReference type="ARBA" id="ARBA00022679"/>
    </source>
</evidence>
<dbReference type="Pfam" id="PF13649">
    <property type="entry name" value="Methyltransf_25"/>
    <property type="match status" value="1"/>
</dbReference>
<dbReference type="CDD" id="cd02440">
    <property type="entry name" value="AdoMet_MTases"/>
    <property type="match status" value="1"/>
</dbReference>
<dbReference type="InterPro" id="IPR041698">
    <property type="entry name" value="Methyltransf_25"/>
</dbReference>
<sequence>MGFNISDVFKVDDYMHFYSKFLTEERTKKEVDNIISLLAPKPSQKIIDIACGHGRHSIELSKRGFDVTGVDIMEDFLAIARKEAKRQKTNVSFLKKDMRNLNFKEDFDIALLLFTSFGYFSDEENKTILKNVHRTLKHGGKLLFDIPNRDSRATLFKESVLEVDNDLMIDFPKFNPLNGRLKVRRLIIRDNQKREFTYEIRIYNLTEINELLLSAGFKLLEVYGNWEKEKFTATSPRIIIIAEKQ</sequence>
<dbReference type="PANTHER" id="PTHR43861:SF1">
    <property type="entry name" value="TRANS-ACONITATE 2-METHYLTRANSFERASE"/>
    <property type="match status" value="1"/>
</dbReference>
<evidence type="ECO:0000313" key="4">
    <source>
        <dbReference type="EMBL" id="QTA38420.1"/>
    </source>
</evidence>
<dbReference type="RefSeq" id="WP_207567139.1">
    <property type="nucleotide sequence ID" value="NZ_CP071446.1"/>
</dbReference>
<proteinExistence type="predicted"/>